<accession>C4JXW2</accession>
<keyword evidence="2" id="KW-1185">Reference proteome</keyword>
<dbReference type="RefSeq" id="XP_002583127.1">
    <property type="nucleotide sequence ID" value="XM_002583081.1"/>
</dbReference>
<evidence type="ECO:0000313" key="1">
    <source>
        <dbReference type="EMBL" id="EEP83035.1"/>
    </source>
</evidence>
<dbReference type="InParanoid" id="C4JXW2"/>
<organism evidence="1 2">
    <name type="scientific">Uncinocarpus reesii (strain UAMH 1704)</name>
    <dbReference type="NCBI Taxonomy" id="336963"/>
    <lineage>
        <taxon>Eukaryota</taxon>
        <taxon>Fungi</taxon>
        <taxon>Dikarya</taxon>
        <taxon>Ascomycota</taxon>
        <taxon>Pezizomycotina</taxon>
        <taxon>Eurotiomycetes</taxon>
        <taxon>Eurotiomycetidae</taxon>
        <taxon>Onygenales</taxon>
        <taxon>Onygenaceae</taxon>
        <taxon>Uncinocarpus</taxon>
    </lineage>
</organism>
<reference evidence="2" key="1">
    <citation type="journal article" date="2009" name="Genome Res.">
        <title>Comparative genomic analyses of the human fungal pathogens Coccidioides and their relatives.</title>
        <authorList>
            <person name="Sharpton T.J."/>
            <person name="Stajich J.E."/>
            <person name="Rounsley S.D."/>
            <person name="Gardner M.J."/>
            <person name="Wortman J.R."/>
            <person name="Jordar V.S."/>
            <person name="Maiti R."/>
            <person name="Kodira C.D."/>
            <person name="Neafsey D.E."/>
            <person name="Zeng Q."/>
            <person name="Hung C.-Y."/>
            <person name="McMahan C."/>
            <person name="Muszewska A."/>
            <person name="Grynberg M."/>
            <person name="Mandel M.A."/>
            <person name="Kellner E.M."/>
            <person name="Barker B.M."/>
            <person name="Galgiani J.N."/>
            <person name="Orbach M.J."/>
            <person name="Kirkland T.N."/>
            <person name="Cole G.T."/>
            <person name="Henn M.R."/>
            <person name="Birren B.W."/>
            <person name="Taylor J.W."/>
        </authorList>
    </citation>
    <scope>NUCLEOTIDE SEQUENCE [LARGE SCALE GENOMIC DNA]</scope>
    <source>
        <strain evidence="2">UAMH 1704</strain>
    </source>
</reference>
<name>C4JXW2_UNCRE</name>
<dbReference type="GeneID" id="8437820"/>
<dbReference type="Proteomes" id="UP000002058">
    <property type="component" value="Unassembled WGS sequence"/>
</dbReference>
<dbReference type="KEGG" id="ure:UREG_07900"/>
<dbReference type="OMA" id="QTHAHAM"/>
<dbReference type="HOGENOM" id="CLU_183953_0_0_1"/>
<dbReference type="AlphaFoldDB" id="C4JXW2"/>
<dbReference type="VEuPathDB" id="FungiDB:UREG_07900"/>
<evidence type="ECO:0000313" key="2">
    <source>
        <dbReference type="Proteomes" id="UP000002058"/>
    </source>
</evidence>
<gene>
    <name evidence="1" type="ORF">UREG_07900</name>
</gene>
<proteinExistence type="predicted"/>
<sequence>MKKSCRLHLIAAYIQTHAHAMMTVLKVKVMTYEHDCLAAADLLKNEMKKKMKTFQNYLQTLLNEEMLSSSEKMNEKKFEIVVSSDEEKKNEEENDD</sequence>
<dbReference type="EMBL" id="CH476619">
    <property type="protein sequence ID" value="EEP83035.1"/>
    <property type="molecule type" value="Genomic_DNA"/>
</dbReference>
<protein>
    <submittedName>
        <fullName evidence="1">Uncharacterized protein</fullName>
    </submittedName>
</protein>